<keyword evidence="2" id="KW-1185">Reference proteome</keyword>
<dbReference type="EMBL" id="QKOE01000003">
    <property type="protein sequence ID" value="PZA17491.1"/>
    <property type="molecule type" value="Genomic_DNA"/>
</dbReference>
<comment type="caution">
    <text evidence="1">The sequence shown here is derived from an EMBL/GenBank/DDBJ whole genome shotgun (WGS) entry which is preliminary data.</text>
</comment>
<protein>
    <submittedName>
        <fullName evidence="1">Uncharacterized protein</fullName>
    </submittedName>
</protein>
<dbReference type="AlphaFoldDB" id="A0A323UZ35"/>
<accession>A0A323UZ35</accession>
<organism evidence="1 2">
    <name type="scientific">Parazoarcus communis SWub3 = DSM 12120</name>
    <dbReference type="NCBI Taxonomy" id="1121029"/>
    <lineage>
        <taxon>Bacteria</taxon>
        <taxon>Pseudomonadati</taxon>
        <taxon>Pseudomonadota</taxon>
        <taxon>Betaproteobacteria</taxon>
        <taxon>Rhodocyclales</taxon>
        <taxon>Zoogloeaceae</taxon>
        <taxon>Parazoarcus</taxon>
    </lineage>
</organism>
<gene>
    <name evidence="1" type="ORF">DNK49_06425</name>
</gene>
<sequence>MNKLLVAFEWRWRDRFPCARTSIQVIEMGSMIIKNNRPYLYYQLEQFNVKGYHLPIESFQTF</sequence>
<name>A0A323UZ35_9RHOO</name>
<proteinExistence type="predicted"/>
<dbReference type="Proteomes" id="UP000248259">
    <property type="component" value="Unassembled WGS sequence"/>
</dbReference>
<evidence type="ECO:0000313" key="1">
    <source>
        <dbReference type="EMBL" id="PZA17491.1"/>
    </source>
</evidence>
<reference evidence="1 2" key="1">
    <citation type="submission" date="2018-06" db="EMBL/GenBank/DDBJ databases">
        <title>Azoarcus communis strain SWub3 genome.</title>
        <authorList>
            <person name="Zorraquino Salvo V."/>
            <person name="Toubiana D."/>
            <person name="Blumwald E."/>
        </authorList>
    </citation>
    <scope>NUCLEOTIDE SEQUENCE [LARGE SCALE GENOMIC DNA]</scope>
    <source>
        <strain evidence="1 2">SWub3</strain>
    </source>
</reference>
<evidence type="ECO:0000313" key="2">
    <source>
        <dbReference type="Proteomes" id="UP000248259"/>
    </source>
</evidence>